<feature type="region of interest" description="Disordered" evidence="1">
    <location>
        <begin position="100"/>
        <end position="124"/>
    </location>
</feature>
<dbReference type="PANTHER" id="PTHR33103:SF99">
    <property type="entry name" value="DUF674 FAMILY PROTEIN"/>
    <property type="match status" value="1"/>
</dbReference>
<dbReference type="Proteomes" id="UP001237642">
    <property type="component" value="Unassembled WGS sequence"/>
</dbReference>
<evidence type="ECO:0000313" key="2">
    <source>
        <dbReference type="EMBL" id="KAK1373696.1"/>
    </source>
</evidence>
<feature type="compositionally biased region" description="Low complexity" evidence="1">
    <location>
        <begin position="104"/>
        <end position="116"/>
    </location>
</feature>
<evidence type="ECO:0000313" key="3">
    <source>
        <dbReference type="Proteomes" id="UP001237642"/>
    </source>
</evidence>
<organism evidence="2 3">
    <name type="scientific">Heracleum sosnowskyi</name>
    <dbReference type="NCBI Taxonomy" id="360622"/>
    <lineage>
        <taxon>Eukaryota</taxon>
        <taxon>Viridiplantae</taxon>
        <taxon>Streptophyta</taxon>
        <taxon>Embryophyta</taxon>
        <taxon>Tracheophyta</taxon>
        <taxon>Spermatophyta</taxon>
        <taxon>Magnoliopsida</taxon>
        <taxon>eudicotyledons</taxon>
        <taxon>Gunneridae</taxon>
        <taxon>Pentapetalae</taxon>
        <taxon>asterids</taxon>
        <taxon>campanulids</taxon>
        <taxon>Apiales</taxon>
        <taxon>Apiaceae</taxon>
        <taxon>Apioideae</taxon>
        <taxon>apioid superclade</taxon>
        <taxon>Tordylieae</taxon>
        <taxon>Tordyliinae</taxon>
        <taxon>Heracleum</taxon>
    </lineage>
</organism>
<proteinExistence type="predicted"/>
<gene>
    <name evidence="2" type="ORF">POM88_029889</name>
</gene>
<name>A0AAD8MHK6_9APIA</name>
<reference evidence="2" key="2">
    <citation type="submission" date="2023-05" db="EMBL/GenBank/DDBJ databases">
        <authorList>
            <person name="Schelkunov M.I."/>
        </authorList>
    </citation>
    <scope>NUCLEOTIDE SEQUENCE</scope>
    <source>
        <strain evidence="2">Hsosn_3</strain>
        <tissue evidence="2">Leaf</tissue>
    </source>
</reference>
<dbReference type="InterPro" id="IPR007750">
    <property type="entry name" value="DUF674"/>
</dbReference>
<reference evidence="2" key="1">
    <citation type="submission" date="2023-02" db="EMBL/GenBank/DDBJ databases">
        <title>Genome of toxic invasive species Heracleum sosnowskyi carries increased number of genes despite the absence of recent whole-genome duplications.</title>
        <authorList>
            <person name="Schelkunov M."/>
            <person name="Shtratnikova V."/>
            <person name="Makarenko M."/>
            <person name="Klepikova A."/>
            <person name="Omelchenko D."/>
            <person name="Novikova G."/>
            <person name="Obukhova E."/>
            <person name="Bogdanov V."/>
            <person name="Penin A."/>
            <person name="Logacheva M."/>
        </authorList>
    </citation>
    <scope>NUCLEOTIDE SEQUENCE</scope>
    <source>
        <strain evidence="2">Hsosn_3</strain>
        <tissue evidence="2">Leaf</tissue>
    </source>
</reference>
<dbReference type="AlphaFoldDB" id="A0AAD8MHK6"/>
<accession>A0AAD8MHK6</accession>
<dbReference type="EMBL" id="JAUIZM010000007">
    <property type="protein sequence ID" value="KAK1373696.1"/>
    <property type="molecule type" value="Genomic_DNA"/>
</dbReference>
<evidence type="ECO:0000256" key="1">
    <source>
        <dbReference type="SAM" id="MobiDB-lite"/>
    </source>
</evidence>
<sequence>MATVSLKLLVDNSTEKVIFAEAGKDFVDFLFGLLEIPLGSLLSLLVKEGMCESLTLSKVYESVNKFGNECLQPDQTKKSLLNPDMPFSNTKVTPLMQQLGYRKSQSSSSSNYYGSSRSDDRKEVDGLGVKDIGTLKEKMVDIDMKALELVRTSFRSSTVLTDVFVEKTVTKCEIDDLNASNSRKDVISRM</sequence>
<keyword evidence="3" id="KW-1185">Reference proteome</keyword>
<dbReference type="Pfam" id="PF05056">
    <property type="entry name" value="DUF674"/>
    <property type="match status" value="2"/>
</dbReference>
<comment type="caution">
    <text evidence="2">The sequence shown here is derived from an EMBL/GenBank/DDBJ whole genome shotgun (WGS) entry which is preliminary data.</text>
</comment>
<protein>
    <submittedName>
        <fullName evidence="2">Importin-13 B like</fullName>
    </submittedName>
</protein>
<dbReference type="PANTHER" id="PTHR33103">
    <property type="entry name" value="OS01G0153900 PROTEIN"/>
    <property type="match status" value="1"/>
</dbReference>